<dbReference type="EMBL" id="BMMV01000015">
    <property type="protein sequence ID" value="GGK08030.1"/>
    <property type="molecule type" value="Genomic_DNA"/>
</dbReference>
<gene>
    <name evidence="1" type="ORF">GCM10011583_44920</name>
</gene>
<protein>
    <submittedName>
        <fullName evidence="1">Uncharacterized protein</fullName>
    </submittedName>
</protein>
<comment type="caution">
    <text evidence="1">The sequence shown here is derived from an EMBL/GenBank/DDBJ whole genome shotgun (WGS) entry which is preliminary data.</text>
</comment>
<evidence type="ECO:0000313" key="2">
    <source>
        <dbReference type="Proteomes" id="UP000660265"/>
    </source>
</evidence>
<dbReference type="InterPro" id="IPR028961">
    <property type="entry name" value="Imm21"/>
</dbReference>
<accession>A0ABQ2EG99</accession>
<evidence type="ECO:0000313" key="1">
    <source>
        <dbReference type="EMBL" id="GGK08030.1"/>
    </source>
</evidence>
<name>A0ABQ2EG99_9ACTN</name>
<organism evidence="1 2">
    <name type="scientific">Streptomyces camponoticapitis</name>
    <dbReference type="NCBI Taxonomy" id="1616125"/>
    <lineage>
        <taxon>Bacteria</taxon>
        <taxon>Bacillati</taxon>
        <taxon>Actinomycetota</taxon>
        <taxon>Actinomycetes</taxon>
        <taxon>Kitasatosporales</taxon>
        <taxon>Streptomycetaceae</taxon>
        <taxon>Streptomyces</taxon>
    </lineage>
</organism>
<keyword evidence="2" id="KW-1185">Reference proteome</keyword>
<proteinExistence type="predicted"/>
<dbReference type="Proteomes" id="UP000660265">
    <property type="component" value="Unassembled WGS sequence"/>
</dbReference>
<reference evidence="2" key="1">
    <citation type="journal article" date="2019" name="Int. J. Syst. Evol. Microbiol.">
        <title>The Global Catalogue of Microorganisms (GCM) 10K type strain sequencing project: providing services to taxonomists for standard genome sequencing and annotation.</title>
        <authorList>
            <consortium name="The Broad Institute Genomics Platform"/>
            <consortium name="The Broad Institute Genome Sequencing Center for Infectious Disease"/>
            <person name="Wu L."/>
            <person name="Ma J."/>
        </authorList>
    </citation>
    <scope>NUCLEOTIDE SEQUENCE [LARGE SCALE GENOMIC DNA]</scope>
    <source>
        <strain evidence="2">CGMCC 4.7275</strain>
    </source>
</reference>
<sequence>MTDGPATLMDSAEAGADLDIEYPGGGMPVHASVPLPAGRWKIRATQNWADEENWVGLVQLLPIES</sequence>
<dbReference type="Pfam" id="PF15589">
    <property type="entry name" value="Imm21"/>
    <property type="match status" value="1"/>
</dbReference>